<gene>
    <name evidence="3" type="ORF">MANT1106_LOCUS22425</name>
</gene>
<feature type="transmembrane region" description="Helical" evidence="2">
    <location>
        <begin position="110"/>
        <end position="132"/>
    </location>
</feature>
<dbReference type="AlphaFoldDB" id="A0A7S0T254"/>
<accession>A0A7S0T254</accession>
<protein>
    <submittedName>
        <fullName evidence="3">Uncharacterized protein</fullName>
    </submittedName>
</protein>
<keyword evidence="2" id="KW-0812">Transmembrane</keyword>
<proteinExistence type="predicted"/>
<name>A0A7S0T254_9CHLO</name>
<evidence type="ECO:0000256" key="2">
    <source>
        <dbReference type="SAM" id="Phobius"/>
    </source>
</evidence>
<sequence length="138" mass="14022">MEALTVTAAARGPVSSSSAARKSPANTTASATTSSSFRGAVVKKGVTLKRGTRTTTVRVVAKATTSTPRDDFGSIVFSATSTPKGSLPAGRTRDGRAITADDEAAEVLTVSLASVVFLSTLGLLVLLASMFVSSSLVR</sequence>
<organism evidence="3">
    <name type="scientific">Mantoniella antarctica</name>
    <dbReference type="NCBI Taxonomy" id="81844"/>
    <lineage>
        <taxon>Eukaryota</taxon>
        <taxon>Viridiplantae</taxon>
        <taxon>Chlorophyta</taxon>
        <taxon>Mamiellophyceae</taxon>
        <taxon>Mamiellales</taxon>
        <taxon>Mamiellaceae</taxon>
        <taxon>Mantoniella</taxon>
    </lineage>
</organism>
<feature type="compositionally biased region" description="Low complexity" evidence="1">
    <location>
        <begin position="27"/>
        <end position="36"/>
    </location>
</feature>
<feature type="region of interest" description="Disordered" evidence="1">
    <location>
        <begin position="1"/>
        <end position="36"/>
    </location>
</feature>
<evidence type="ECO:0000256" key="1">
    <source>
        <dbReference type="SAM" id="MobiDB-lite"/>
    </source>
</evidence>
<keyword evidence="2" id="KW-0472">Membrane</keyword>
<evidence type="ECO:0000313" key="3">
    <source>
        <dbReference type="EMBL" id="CAD8723209.1"/>
    </source>
</evidence>
<feature type="compositionally biased region" description="Polar residues" evidence="1">
    <location>
        <begin position="14"/>
        <end position="26"/>
    </location>
</feature>
<reference evidence="3" key="1">
    <citation type="submission" date="2021-01" db="EMBL/GenBank/DDBJ databases">
        <authorList>
            <person name="Corre E."/>
            <person name="Pelletier E."/>
            <person name="Niang G."/>
            <person name="Scheremetjew M."/>
            <person name="Finn R."/>
            <person name="Kale V."/>
            <person name="Holt S."/>
            <person name="Cochrane G."/>
            <person name="Meng A."/>
            <person name="Brown T."/>
            <person name="Cohen L."/>
        </authorList>
    </citation>
    <scope>NUCLEOTIDE SEQUENCE</scope>
    <source>
        <strain evidence="3">SL-175</strain>
    </source>
</reference>
<keyword evidence="2" id="KW-1133">Transmembrane helix</keyword>
<dbReference type="EMBL" id="HBFC01037779">
    <property type="protein sequence ID" value="CAD8723209.1"/>
    <property type="molecule type" value="Transcribed_RNA"/>
</dbReference>